<dbReference type="GO" id="GO:0051225">
    <property type="term" value="P:spindle assembly"/>
    <property type="evidence" value="ECO:0007669"/>
    <property type="project" value="InterPro"/>
</dbReference>
<dbReference type="EMBL" id="IAAA01025272">
    <property type="protein sequence ID" value="LAA07331.1"/>
    <property type="molecule type" value="mRNA"/>
</dbReference>
<proteinExistence type="evidence at transcript level"/>
<dbReference type="PANTHER" id="PTHR19378">
    <property type="entry name" value="GOLGIN- RELATED"/>
    <property type="match status" value="1"/>
</dbReference>
<protein>
    <recommendedName>
        <fullName evidence="3">HAUS augmin-like complex subunit 3</fullName>
    </recommendedName>
</protein>
<dbReference type="GO" id="GO:0031023">
    <property type="term" value="P:microtubule organizing center organization"/>
    <property type="evidence" value="ECO:0007669"/>
    <property type="project" value="TreeGrafter"/>
</dbReference>
<sequence>MNSEKKFLETLKTLGFPYVNKYSAADFESNFADPQLRPFLEYFCTLDEDNILTSEELDEYASITPQEMKALEELAANESEYLKEEKKNEKEEQAEFLTEKLSHLERKYNSLEEQRKILLEHEAVLLKEISNCEAANKSLRRLFDDFSLNKVPQGIAQLSTTLKSISTLIFNLKDVSDIADENMVLPFLNYGDVEEYFKNEEKLSSLVLTNLLNDFQFEDEDNTILNIPGLSKLEVSKEIHILKNSLKVSKTCEIKSVCSKIKTDKTVMLIKKFQNGYFDEVLEMSTAQLSYKFEKAAQVNEYLKKKEALLQSHLSDAIEEHVEAQSRQIAIAHCHETRLIYKNSLENISRPLQYLLNQKARIEFLNLLINIHQEYWQDVKDLLYKIFHFVDSEKESCLFRQQKIEEFMKQAKVEETHLSPDSIFVSAYKVLSDDIENQEQPLITLPDVVKSLEKLFERKEFISKIKDENSEVIKILAKQYLDLEKNISNGIDYDELMREEKKFSTKVNQTEVLLEEISSFVKESENDWQQKNKLLVSQKHLRLARSLFIFALLEREKFEKIAGNIVQAKPHLL</sequence>
<evidence type="ECO:0000313" key="2">
    <source>
        <dbReference type="EMBL" id="LAA07331.1"/>
    </source>
</evidence>
<name>A0A2L2YGR4_PARTP</name>
<dbReference type="GO" id="GO:0072686">
    <property type="term" value="C:mitotic spindle"/>
    <property type="evidence" value="ECO:0007669"/>
    <property type="project" value="TreeGrafter"/>
</dbReference>
<dbReference type="InterPro" id="IPR026206">
    <property type="entry name" value="HAUS3"/>
</dbReference>
<accession>A0A2L2YGR4</accession>
<evidence type="ECO:0000256" key="1">
    <source>
        <dbReference type="SAM" id="Coils"/>
    </source>
</evidence>
<dbReference type="AlphaFoldDB" id="A0A2L2YGR4"/>
<dbReference type="PANTHER" id="PTHR19378:SF0">
    <property type="entry name" value="HAUS AUGMIN-LIKE COMPLEX SUBUNIT 3"/>
    <property type="match status" value="1"/>
</dbReference>
<evidence type="ECO:0008006" key="3">
    <source>
        <dbReference type="Google" id="ProtNLM"/>
    </source>
</evidence>
<keyword evidence="1" id="KW-0175">Coiled coil</keyword>
<dbReference type="GO" id="GO:0005815">
    <property type="term" value="C:microtubule organizing center"/>
    <property type="evidence" value="ECO:0007669"/>
    <property type="project" value="TreeGrafter"/>
</dbReference>
<reference evidence="2" key="1">
    <citation type="journal article" date="2016" name="Mol. Ecol. Resour.">
        <title>Evaluation of the impact of RNA preservation methods of spiders for de novo transcriptome assembly.</title>
        <authorList>
            <person name="Kono N."/>
            <person name="Nakamura H."/>
            <person name="Ito Y."/>
            <person name="Tomita M."/>
            <person name="Arakawa K."/>
        </authorList>
    </citation>
    <scope>NUCLEOTIDE SEQUENCE</scope>
    <source>
        <tissue evidence="2">Whole body</tissue>
    </source>
</reference>
<dbReference type="OrthoDB" id="2159690at2759"/>
<dbReference type="GO" id="GO:0070652">
    <property type="term" value="C:HAUS complex"/>
    <property type="evidence" value="ECO:0007669"/>
    <property type="project" value="InterPro"/>
</dbReference>
<organism evidence="2">
    <name type="scientific">Parasteatoda tepidariorum</name>
    <name type="common">Common house spider</name>
    <name type="synonym">Achaearanea tepidariorum</name>
    <dbReference type="NCBI Taxonomy" id="114398"/>
    <lineage>
        <taxon>Eukaryota</taxon>
        <taxon>Metazoa</taxon>
        <taxon>Ecdysozoa</taxon>
        <taxon>Arthropoda</taxon>
        <taxon>Chelicerata</taxon>
        <taxon>Arachnida</taxon>
        <taxon>Araneae</taxon>
        <taxon>Araneomorphae</taxon>
        <taxon>Entelegynae</taxon>
        <taxon>Araneoidea</taxon>
        <taxon>Theridiidae</taxon>
        <taxon>Parasteatoda</taxon>
    </lineage>
</organism>
<feature type="coiled-coil region" evidence="1">
    <location>
        <begin position="68"/>
        <end position="121"/>
    </location>
</feature>